<evidence type="ECO:0000313" key="2">
    <source>
        <dbReference type="Proteomes" id="UP001466331"/>
    </source>
</evidence>
<gene>
    <name evidence="1" type="ORF">WKV44_10620</name>
</gene>
<feature type="non-terminal residue" evidence="1">
    <location>
        <position position="227"/>
    </location>
</feature>
<accession>A0ABU9UEK9</accession>
<sequence>WSKDVEYRYGGSDSKSINGAGRLLKVIDGSGETEYEYGKLGEVVRKKRVIKRLKALQEDEEAEFKYVNDYLGRMQKITYPDGEEIEYEYDRGGQVKKVTGTYYGEETVYVEDIAYDEYGQRKYIKYGNGVVTEYTYDENRRWLSSIHTEKEGGFVYQDIKYSFDGVGNVLGYSNKASWYETSQSYEYDSLYQLIGVTGSSTDRESGVERYRATYSQSFAYDEIGNMV</sequence>
<protein>
    <submittedName>
        <fullName evidence="1">RHS repeat-associated core domain-containing protein</fullName>
    </submittedName>
</protein>
<keyword evidence="2" id="KW-1185">Reference proteome</keyword>
<reference evidence="1 2" key="1">
    <citation type="submission" date="2024-03" db="EMBL/GenBank/DDBJ databases">
        <title>Ignisphaera cupida sp. nov., a hyperthermophilic hydrolytic archaeon from a hot spring of Kamchatka, and proposal of Ignisphaeraceae fam. nov.</title>
        <authorList>
            <person name="Podosokorskaya O.A."/>
            <person name="Elcheninov A.G."/>
            <person name="Maltseva A.I."/>
            <person name="Zayulina K.S."/>
            <person name="Novikov A."/>
            <person name="Merkel A.Y."/>
        </authorList>
    </citation>
    <scope>NUCLEOTIDE SEQUENCE [LARGE SCALE GENOMIC DNA]</scope>
    <source>
        <strain evidence="1 2">38H-sp</strain>
    </source>
</reference>
<dbReference type="RefSeq" id="WP_420070438.1">
    <property type="nucleotide sequence ID" value="NZ_JBCHKQ010000024.1"/>
</dbReference>
<organism evidence="1 2">
    <name type="scientific">Rarispira pelagica</name>
    <dbReference type="NCBI Taxonomy" id="3141764"/>
    <lineage>
        <taxon>Bacteria</taxon>
        <taxon>Pseudomonadati</taxon>
        <taxon>Spirochaetota</taxon>
        <taxon>Spirochaetia</taxon>
        <taxon>Winmispirales</taxon>
        <taxon>Winmispiraceae</taxon>
        <taxon>Rarispira</taxon>
    </lineage>
</organism>
<name>A0ABU9UEK9_9SPIR</name>
<proteinExistence type="predicted"/>
<comment type="caution">
    <text evidence="1">The sequence shown here is derived from an EMBL/GenBank/DDBJ whole genome shotgun (WGS) entry which is preliminary data.</text>
</comment>
<feature type="non-terminal residue" evidence="1">
    <location>
        <position position="1"/>
    </location>
</feature>
<evidence type="ECO:0000313" key="1">
    <source>
        <dbReference type="EMBL" id="MEM5948989.1"/>
    </source>
</evidence>
<dbReference type="Gene3D" id="2.180.10.10">
    <property type="entry name" value="RHS repeat-associated core"/>
    <property type="match status" value="1"/>
</dbReference>
<dbReference type="EMBL" id="JBCHKQ010000024">
    <property type="protein sequence ID" value="MEM5948989.1"/>
    <property type="molecule type" value="Genomic_DNA"/>
</dbReference>
<dbReference type="Proteomes" id="UP001466331">
    <property type="component" value="Unassembled WGS sequence"/>
</dbReference>